<sequence>YCVNIPGRMMYVIPFCMGPLGSPLSKIGVQVTDSNYVLLCMRIMTRVCPKVWELLGDQDFVKCIHSMGCPRPVQRRVKNHWPCNPEKVIIAHFPEERKIKSFGSGYGGNSLLGKKCFALRIASVIARDEGWMAEHMLIMCITTPRKTEHFVAAAFPSACGKTNLAMLNPGLPGFKIQCIGKLFLSFKTFSYIILFFTLLYHQRGITPFFFKCRPIFLYCLIDALFSIGKTIMHDPMAMRPFMGYNFGHYLQHWLDLEQPGRKMPKIFHVNWFRLDEHGKFLWPGFGENIRVLDWILKRVEGDNTIAVSSPVGWIPKKGSIDMSGLGNINEDELFSLPSHYWLDDSRESKRFLEDQVGSDCPPIIMKLLDEQEAAFGKLQ</sequence>
<keyword evidence="10" id="KW-0456">Lyase</keyword>
<evidence type="ECO:0000256" key="7">
    <source>
        <dbReference type="ARBA" id="ARBA00022793"/>
    </source>
</evidence>
<evidence type="ECO:0000256" key="10">
    <source>
        <dbReference type="ARBA" id="ARBA00023239"/>
    </source>
</evidence>
<evidence type="ECO:0000259" key="13">
    <source>
        <dbReference type="Pfam" id="PF17297"/>
    </source>
</evidence>
<feature type="domain" description="Phosphoenolpyruvate carboxykinase C-terminal P-loop" evidence="12">
    <location>
        <begin position="229"/>
        <end position="373"/>
    </location>
</feature>
<dbReference type="KEGG" id="bgt:106075747"/>
<dbReference type="GO" id="GO:0033993">
    <property type="term" value="P:response to lipid"/>
    <property type="evidence" value="ECO:0007669"/>
    <property type="project" value="TreeGrafter"/>
</dbReference>
<comment type="cofactor">
    <cofactor evidence="1">
        <name>Mn(2+)</name>
        <dbReference type="ChEBI" id="CHEBI:29035"/>
    </cofactor>
</comment>
<dbReference type="GO" id="GO:0042594">
    <property type="term" value="P:response to starvation"/>
    <property type="evidence" value="ECO:0007669"/>
    <property type="project" value="TreeGrafter"/>
</dbReference>
<dbReference type="VEuPathDB" id="VectorBase:BGLAX_027142"/>
<dbReference type="InterPro" id="IPR008210">
    <property type="entry name" value="PEP_carboxykinase_N"/>
</dbReference>
<dbReference type="SUPFAM" id="SSF53795">
    <property type="entry name" value="PEP carboxykinase-like"/>
    <property type="match status" value="2"/>
</dbReference>
<proteinExistence type="inferred from homology"/>
<dbReference type="GO" id="GO:0071333">
    <property type="term" value="P:cellular response to glucose stimulus"/>
    <property type="evidence" value="ECO:0007669"/>
    <property type="project" value="TreeGrafter"/>
</dbReference>
<comment type="subunit">
    <text evidence="3">Monomer.</text>
</comment>
<dbReference type="GO" id="GO:0006107">
    <property type="term" value="P:oxaloacetate metabolic process"/>
    <property type="evidence" value="ECO:0007669"/>
    <property type="project" value="TreeGrafter"/>
</dbReference>
<dbReference type="GO" id="GO:0030145">
    <property type="term" value="F:manganese ion binding"/>
    <property type="evidence" value="ECO:0007669"/>
    <property type="project" value="TreeGrafter"/>
</dbReference>
<organism evidence="14 15">
    <name type="scientific">Biomphalaria glabrata</name>
    <name type="common">Bloodfluke planorb</name>
    <name type="synonym">Freshwater snail</name>
    <dbReference type="NCBI Taxonomy" id="6526"/>
    <lineage>
        <taxon>Eukaryota</taxon>
        <taxon>Metazoa</taxon>
        <taxon>Spiralia</taxon>
        <taxon>Lophotrochozoa</taxon>
        <taxon>Mollusca</taxon>
        <taxon>Gastropoda</taxon>
        <taxon>Heterobranchia</taxon>
        <taxon>Euthyneura</taxon>
        <taxon>Panpulmonata</taxon>
        <taxon>Hygrophila</taxon>
        <taxon>Lymnaeoidea</taxon>
        <taxon>Planorbidae</taxon>
        <taxon>Biomphalaria</taxon>
    </lineage>
</organism>
<dbReference type="GO" id="GO:0019543">
    <property type="term" value="P:propionate catabolic process"/>
    <property type="evidence" value="ECO:0007669"/>
    <property type="project" value="TreeGrafter"/>
</dbReference>
<evidence type="ECO:0000256" key="4">
    <source>
        <dbReference type="ARBA" id="ARBA00012306"/>
    </source>
</evidence>
<dbReference type="PROSITE" id="PS00505">
    <property type="entry name" value="PEPCK_GTP"/>
    <property type="match status" value="1"/>
</dbReference>
<evidence type="ECO:0000256" key="1">
    <source>
        <dbReference type="ARBA" id="ARBA00001936"/>
    </source>
</evidence>
<dbReference type="STRING" id="6526.A0A2C9K0Q4"/>
<dbReference type="PANTHER" id="PTHR11561">
    <property type="entry name" value="PHOSPHOENOLPYRUVATE CARBOXYKINASE"/>
    <property type="match status" value="1"/>
</dbReference>
<keyword evidence="6" id="KW-0547">Nucleotide-binding</keyword>
<dbReference type="FunFam" id="3.40.449.10:FF:000003">
    <property type="entry name" value="Phosphoenolpyruvate carboxykinase, cytosolic [GTP]"/>
    <property type="match status" value="1"/>
</dbReference>
<dbReference type="Pfam" id="PF17297">
    <property type="entry name" value="PEPCK_N"/>
    <property type="match status" value="1"/>
</dbReference>
<dbReference type="VEuPathDB" id="VectorBase:BGLB011188"/>
<evidence type="ECO:0000259" key="12">
    <source>
        <dbReference type="Pfam" id="PF00821"/>
    </source>
</evidence>
<feature type="transmembrane region" description="Helical" evidence="11">
    <location>
        <begin position="182"/>
        <end position="200"/>
    </location>
</feature>
<evidence type="ECO:0000256" key="3">
    <source>
        <dbReference type="ARBA" id="ARBA00011245"/>
    </source>
</evidence>
<dbReference type="GO" id="GO:0004613">
    <property type="term" value="F:phosphoenolpyruvate carboxykinase (GTP) activity"/>
    <property type="evidence" value="ECO:0007669"/>
    <property type="project" value="UniProtKB-EC"/>
</dbReference>
<name>A0A2C9K0Q4_BIOGL</name>
<accession>A0A2C9K0Q4</accession>
<dbReference type="SUPFAM" id="SSF68923">
    <property type="entry name" value="PEP carboxykinase N-terminal domain"/>
    <property type="match status" value="1"/>
</dbReference>
<dbReference type="OrthoDB" id="5841594at2759"/>
<evidence type="ECO:0000256" key="8">
    <source>
        <dbReference type="ARBA" id="ARBA00023134"/>
    </source>
</evidence>
<dbReference type="InterPro" id="IPR008209">
    <property type="entry name" value="PEP_carboxykinase_GTP"/>
</dbReference>
<evidence type="ECO:0000256" key="6">
    <source>
        <dbReference type="ARBA" id="ARBA00022741"/>
    </source>
</evidence>
<dbReference type="GO" id="GO:0005829">
    <property type="term" value="C:cytosol"/>
    <property type="evidence" value="ECO:0007669"/>
    <property type="project" value="TreeGrafter"/>
</dbReference>
<dbReference type="InterPro" id="IPR035077">
    <property type="entry name" value="PEP_carboxykinase_GTP_C"/>
</dbReference>
<evidence type="ECO:0000256" key="11">
    <source>
        <dbReference type="SAM" id="Phobius"/>
    </source>
</evidence>
<keyword evidence="7" id="KW-0210">Decarboxylase</keyword>
<gene>
    <name evidence="14" type="primary">106075747</name>
</gene>
<feature type="domain" description="Phosphoenolpyruvate carboxykinase GTP-utilising N-terminal" evidence="13">
    <location>
        <begin position="7"/>
        <end position="127"/>
    </location>
</feature>
<dbReference type="Pfam" id="PF00821">
    <property type="entry name" value="PEPCK_GTP"/>
    <property type="match status" value="2"/>
</dbReference>
<dbReference type="EC" id="4.1.1.32" evidence="4"/>
<evidence type="ECO:0000313" key="14">
    <source>
        <dbReference type="EnsemblMetazoa" id="BGLB011188-PB"/>
    </source>
</evidence>
<keyword evidence="11" id="KW-0472">Membrane</keyword>
<dbReference type="Proteomes" id="UP000076420">
    <property type="component" value="Unassembled WGS sequence"/>
</dbReference>
<dbReference type="GO" id="GO:0046327">
    <property type="term" value="P:glycerol biosynthetic process from pyruvate"/>
    <property type="evidence" value="ECO:0007669"/>
    <property type="project" value="TreeGrafter"/>
</dbReference>
<evidence type="ECO:0000256" key="9">
    <source>
        <dbReference type="ARBA" id="ARBA00023211"/>
    </source>
</evidence>
<dbReference type="InterPro" id="IPR018091">
    <property type="entry name" value="PEP_carboxykin_GTP_CS"/>
</dbReference>
<keyword evidence="5" id="KW-0479">Metal-binding</keyword>
<evidence type="ECO:0000256" key="5">
    <source>
        <dbReference type="ARBA" id="ARBA00022723"/>
    </source>
</evidence>
<dbReference type="InterPro" id="IPR013035">
    <property type="entry name" value="PEP_carboxykinase_C"/>
</dbReference>
<dbReference type="GO" id="GO:0005525">
    <property type="term" value="F:GTP binding"/>
    <property type="evidence" value="ECO:0007669"/>
    <property type="project" value="UniProtKB-KW"/>
</dbReference>
<evidence type="ECO:0000256" key="2">
    <source>
        <dbReference type="ARBA" id="ARBA00005796"/>
    </source>
</evidence>
<dbReference type="PANTHER" id="PTHR11561:SF0">
    <property type="entry name" value="PHOSPHOENOLPYRUVATE CARBOXYKINASE [GTP]-RELATED"/>
    <property type="match status" value="1"/>
</dbReference>
<dbReference type="InterPro" id="IPR035078">
    <property type="entry name" value="PEP_carboxykinase_GTP_N"/>
</dbReference>
<feature type="domain" description="Phosphoenolpyruvate carboxykinase C-terminal P-loop" evidence="12">
    <location>
        <begin position="131"/>
        <end position="180"/>
    </location>
</feature>
<keyword evidence="9" id="KW-0464">Manganese</keyword>
<dbReference type="AlphaFoldDB" id="A0A2C9K0Q4"/>
<protein>
    <recommendedName>
        <fullName evidence="4">phosphoenolpyruvate carboxykinase (GTP)</fullName>
        <ecNumber evidence="4">4.1.1.32</ecNumber>
    </recommendedName>
</protein>
<evidence type="ECO:0000313" key="15">
    <source>
        <dbReference type="Proteomes" id="UP000076420"/>
    </source>
</evidence>
<dbReference type="EnsemblMetazoa" id="BGLB011188-RB">
    <property type="protein sequence ID" value="BGLB011188-PB"/>
    <property type="gene ID" value="BGLB011188"/>
</dbReference>
<reference evidence="14" key="1">
    <citation type="submission" date="2020-05" db="UniProtKB">
        <authorList>
            <consortium name="EnsemblMetazoa"/>
        </authorList>
    </citation>
    <scope>IDENTIFICATION</scope>
    <source>
        <strain evidence="14">BB02</strain>
    </source>
</reference>
<dbReference type="Gene3D" id="3.90.228.20">
    <property type="match status" value="2"/>
</dbReference>
<dbReference type="GO" id="GO:0006094">
    <property type="term" value="P:gluconeogenesis"/>
    <property type="evidence" value="ECO:0007669"/>
    <property type="project" value="InterPro"/>
</dbReference>
<keyword evidence="11" id="KW-0812">Transmembrane</keyword>
<keyword evidence="8" id="KW-0342">GTP-binding</keyword>
<comment type="similarity">
    <text evidence="2">Belongs to the phosphoenolpyruvate carboxykinase [GTP] family.</text>
</comment>
<keyword evidence="11" id="KW-1133">Transmembrane helix</keyword>
<dbReference type="Gene3D" id="3.40.449.10">
    <property type="entry name" value="Phosphoenolpyruvate Carboxykinase, domain 1"/>
    <property type="match status" value="1"/>
</dbReference>